<proteinExistence type="predicted"/>
<dbReference type="EMBL" id="JACHID010000006">
    <property type="protein sequence ID" value="MBB5021843.1"/>
    <property type="molecule type" value="Genomic_DNA"/>
</dbReference>
<keyword evidence="1" id="KW-0812">Transmembrane</keyword>
<dbReference type="RefSeq" id="WP_183731296.1">
    <property type="nucleotide sequence ID" value="NZ_JACHID010000006.1"/>
</dbReference>
<dbReference type="Pfam" id="PF01976">
    <property type="entry name" value="DUF116"/>
    <property type="match status" value="1"/>
</dbReference>
<dbReference type="AlphaFoldDB" id="A0A7W8DH29"/>
<accession>A0A7W8DH29</accession>
<gene>
    <name evidence="2" type="ORF">HNR37_001157</name>
</gene>
<organism evidence="2 3">
    <name type="scientific">Desulfurispira natronophila</name>
    <dbReference type="NCBI Taxonomy" id="682562"/>
    <lineage>
        <taxon>Bacteria</taxon>
        <taxon>Pseudomonadati</taxon>
        <taxon>Chrysiogenota</taxon>
        <taxon>Chrysiogenia</taxon>
        <taxon>Chrysiogenales</taxon>
        <taxon>Chrysiogenaceae</taxon>
        <taxon>Desulfurispira</taxon>
    </lineage>
</organism>
<feature type="transmembrane region" description="Helical" evidence="1">
    <location>
        <begin position="12"/>
        <end position="33"/>
    </location>
</feature>
<evidence type="ECO:0008006" key="4">
    <source>
        <dbReference type="Google" id="ProtNLM"/>
    </source>
</evidence>
<feature type="transmembrane region" description="Helical" evidence="1">
    <location>
        <begin position="45"/>
        <end position="65"/>
    </location>
</feature>
<reference evidence="2 3" key="1">
    <citation type="submission" date="2020-08" db="EMBL/GenBank/DDBJ databases">
        <title>Genomic Encyclopedia of Type Strains, Phase IV (KMG-IV): sequencing the most valuable type-strain genomes for metagenomic binning, comparative biology and taxonomic classification.</title>
        <authorList>
            <person name="Goeker M."/>
        </authorList>
    </citation>
    <scope>NUCLEOTIDE SEQUENCE [LARGE SCALE GENOMIC DNA]</scope>
    <source>
        <strain evidence="2 3">DSM 22071</strain>
    </source>
</reference>
<dbReference type="InterPro" id="IPR002829">
    <property type="entry name" value="DUF116"/>
</dbReference>
<evidence type="ECO:0000313" key="2">
    <source>
        <dbReference type="EMBL" id="MBB5021843.1"/>
    </source>
</evidence>
<evidence type="ECO:0000313" key="3">
    <source>
        <dbReference type="Proteomes" id="UP000528322"/>
    </source>
</evidence>
<dbReference type="Proteomes" id="UP000528322">
    <property type="component" value="Unassembled WGS sequence"/>
</dbReference>
<protein>
    <recommendedName>
        <fullName evidence="4">DUF116 domain-containing protein</fullName>
    </recommendedName>
</protein>
<keyword evidence="1" id="KW-0472">Membrane</keyword>
<evidence type="ECO:0000256" key="1">
    <source>
        <dbReference type="SAM" id="Phobius"/>
    </source>
</evidence>
<sequence>MNDSTLPSRPWFKYIFSGLTVFLLLLAAMGSYVAVRFWSHSASAALVWALPAFVFFLMALLPAIFYLCLKLNVRNGFFYFAQRYCVRLYFPLILFLGERLRIDKELLVKELVQYNNKYVIKRHGNTLAPQDLLILLPHCLQVRDCDYRVTTDIGRCVGCGRCSIHHFVRIGKEYGVNICTATGGTLARRIIREQRPRAIVAVACSRDLYSGLSDTFPLPVVGVFNQLHHGPCIDTSVDTSAVEGAVRQLLQKNYV</sequence>
<keyword evidence="1" id="KW-1133">Transmembrane helix</keyword>
<keyword evidence="3" id="KW-1185">Reference proteome</keyword>
<dbReference type="PANTHER" id="PTHR43801:SF1">
    <property type="entry name" value="POLYPRENYL SYNTHETASE"/>
    <property type="match status" value="1"/>
</dbReference>
<name>A0A7W8DH29_9BACT</name>
<comment type="caution">
    <text evidence="2">The sequence shown here is derived from an EMBL/GenBank/DDBJ whole genome shotgun (WGS) entry which is preliminary data.</text>
</comment>
<dbReference type="PANTHER" id="PTHR43801">
    <property type="entry name" value="NUCLEOTIDE-BINDING PROTEIN-RELATED"/>
    <property type="match status" value="1"/>
</dbReference>